<keyword evidence="3" id="KW-1185">Reference proteome</keyword>
<proteinExistence type="predicted"/>
<organism evidence="2 3">
    <name type="scientific">Thalassomonas viridans</name>
    <dbReference type="NCBI Taxonomy" id="137584"/>
    <lineage>
        <taxon>Bacteria</taxon>
        <taxon>Pseudomonadati</taxon>
        <taxon>Pseudomonadota</taxon>
        <taxon>Gammaproteobacteria</taxon>
        <taxon>Alteromonadales</taxon>
        <taxon>Colwelliaceae</taxon>
        <taxon>Thalassomonas</taxon>
    </lineage>
</organism>
<sequence>MAYLKNAYNYYKNQSYKNKEFVVVCRSDDLASVEFMKTTERNDSSVKTLVIGRDQEITLGELRNLSIDESKGEYICIWDDDDTYHPNRLTQCLSEIQKLGVPAVALSNVIMHDVGNERSYISPYRVWEATLFCEKHFLKQHGIAYPSLNRGEDTPLLDALGDNVALIFHPHLYIYKIHSFNTCPTEHFAKLIHRAIPLMPHESGWIHTLSSNPREDATDLKILHEVDFSLAHKKPYKQLVSELAIEV</sequence>
<dbReference type="PANTHER" id="PTHR22916">
    <property type="entry name" value="GLYCOSYLTRANSFERASE"/>
    <property type="match status" value="1"/>
</dbReference>
<evidence type="ECO:0000313" key="3">
    <source>
        <dbReference type="Proteomes" id="UP000032352"/>
    </source>
</evidence>
<evidence type="ECO:0000313" key="2">
    <source>
        <dbReference type="EMBL" id="WDE05708.1"/>
    </source>
</evidence>
<dbReference type="Pfam" id="PF00535">
    <property type="entry name" value="Glycos_transf_2"/>
    <property type="match status" value="1"/>
</dbReference>
<dbReference type="InterPro" id="IPR001173">
    <property type="entry name" value="Glyco_trans_2-like"/>
</dbReference>
<evidence type="ECO:0000259" key="1">
    <source>
        <dbReference type="Pfam" id="PF00535"/>
    </source>
</evidence>
<dbReference type="KEGG" id="tvd:SG34_001880"/>
<protein>
    <submittedName>
        <fullName evidence="2">Glycosyltransferase family 2 protein</fullName>
    </submittedName>
</protein>
<dbReference type="InterPro" id="IPR029044">
    <property type="entry name" value="Nucleotide-diphossugar_trans"/>
</dbReference>
<reference evidence="2 3" key="1">
    <citation type="journal article" date="2015" name="Genome Announc.">
        <title>Draft Genome Sequences of Marine Isolates of Thalassomonas viridans and Thalassomonas actiniarum.</title>
        <authorList>
            <person name="Olonade I."/>
            <person name="van Zyl L.J."/>
            <person name="Trindade M."/>
        </authorList>
    </citation>
    <scope>NUCLEOTIDE SEQUENCE [LARGE SCALE GENOMIC DNA]</scope>
    <source>
        <strain evidence="2 3">XOM25</strain>
    </source>
</reference>
<dbReference type="GO" id="GO:0016758">
    <property type="term" value="F:hexosyltransferase activity"/>
    <property type="evidence" value="ECO:0007669"/>
    <property type="project" value="UniProtKB-ARBA"/>
</dbReference>
<dbReference type="EMBL" id="CP059733">
    <property type="protein sequence ID" value="WDE05708.1"/>
    <property type="molecule type" value="Genomic_DNA"/>
</dbReference>
<feature type="domain" description="Glycosyltransferase 2-like" evidence="1">
    <location>
        <begin position="3"/>
        <end position="123"/>
    </location>
</feature>
<dbReference type="AlphaFoldDB" id="A0AAE9Z5N6"/>
<gene>
    <name evidence="2" type="ORF">SG34_001880</name>
</gene>
<name>A0AAE9Z5N6_9GAMM</name>
<dbReference type="Proteomes" id="UP000032352">
    <property type="component" value="Chromosome"/>
</dbReference>
<dbReference type="PANTHER" id="PTHR22916:SF3">
    <property type="entry name" value="UDP-GLCNAC:BETAGAL BETA-1,3-N-ACETYLGLUCOSAMINYLTRANSFERASE-LIKE PROTEIN 1"/>
    <property type="match status" value="1"/>
</dbReference>
<reference evidence="2 3" key="2">
    <citation type="journal article" date="2022" name="Mar. Drugs">
        <title>Bioassay-Guided Fractionation Leads to the Detection of Cholic Acid Generated by the Rare Thalassomonas sp.</title>
        <authorList>
            <person name="Pheiffer F."/>
            <person name="Schneider Y.K."/>
            <person name="Hansen E.H."/>
            <person name="Andersen J.H."/>
            <person name="Isaksson J."/>
            <person name="Busche T."/>
            <person name="R C."/>
            <person name="Kalinowski J."/>
            <person name="Zyl L.V."/>
            <person name="Trindade M."/>
        </authorList>
    </citation>
    <scope>NUCLEOTIDE SEQUENCE [LARGE SCALE GENOMIC DNA]</scope>
    <source>
        <strain evidence="2 3">XOM25</strain>
    </source>
</reference>
<dbReference type="SUPFAM" id="SSF53448">
    <property type="entry name" value="Nucleotide-diphospho-sugar transferases"/>
    <property type="match status" value="1"/>
</dbReference>
<dbReference type="Gene3D" id="3.90.550.10">
    <property type="entry name" value="Spore Coat Polysaccharide Biosynthesis Protein SpsA, Chain A"/>
    <property type="match status" value="1"/>
</dbReference>
<accession>A0AAE9Z5N6</accession>
<dbReference type="CDD" id="cd00761">
    <property type="entry name" value="Glyco_tranf_GTA_type"/>
    <property type="match status" value="1"/>
</dbReference>